<sequence>MTHLIGRKIFKAFEDPLTSRIHKPFKLRNTVGDEGDDETIQVGERDFVEVRGDVVDVEVDQEGADVGEDKDVNMSEGDGDDKGMTDEVPKSSLGLRDGREKVLWVAWRKW</sequence>
<evidence type="ECO:0000313" key="1">
    <source>
        <dbReference type="EMBL" id="KAI5673633.1"/>
    </source>
</evidence>
<name>A0ACC0BM23_CATRO</name>
<comment type="caution">
    <text evidence="1">The sequence shown here is derived from an EMBL/GenBank/DDBJ whole genome shotgun (WGS) entry which is preliminary data.</text>
</comment>
<keyword evidence="2" id="KW-1185">Reference proteome</keyword>
<accession>A0ACC0BM23</accession>
<dbReference type="EMBL" id="CM044703">
    <property type="protein sequence ID" value="KAI5673633.1"/>
    <property type="molecule type" value="Genomic_DNA"/>
</dbReference>
<protein>
    <submittedName>
        <fullName evidence="1">Uncharacterized protein</fullName>
    </submittedName>
</protein>
<gene>
    <name evidence="1" type="ORF">M9H77_13997</name>
</gene>
<organism evidence="1 2">
    <name type="scientific">Catharanthus roseus</name>
    <name type="common">Madagascar periwinkle</name>
    <name type="synonym">Vinca rosea</name>
    <dbReference type="NCBI Taxonomy" id="4058"/>
    <lineage>
        <taxon>Eukaryota</taxon>
        <taxon>Viridiplantae</taxon>
        <taxon>Streptophyta</taxon>
        <taxon>Embryophyta</taxon>
        <taxon>Tracheophyta</taxon>
        <taxon>Spermatophyta</taxon>
        <taxon>Magnoliopsida</taxon>
        <taxon>eudicotyledons</taxon>
        <taxon>Gunneridae</taxon>
        <taxon>Pentapetalae</taxon>
        <taxon>asterids</taxon>
        <taxon>lamiids</taxon>
        <taxon>Gentianales</taxon>
        <taxon>Apocynaceae</taxon>
        <taxon>Rauvolfioideae</taxon>
        <taxon>Vinceae</taxon>
        <taxon>Catharanthinae</taxon>
        <taxon>Catharanthus</taxon>
    </lineage>
</organism>
<evidence type="ECO:0000313" key="2">
    <source>
        <dbReference type="Proteomes" id="UP001060085"/>
    </source>
</evidence>
<reference evidence="2" key="1">
    <citation type="journal article" date="2023" name="Nat. Plants">
        <title>Single-cell RNA sequencing provides a high-resolution roadmap for understanding the multicellular compartmentation of specialized metabolism.</title>
        <authorList>
            <person name="Sun S."/>
            <person name="Shen X."/>
            <person name="Li Y."/>
            <person name="Li Y."/>
            <person name="Wang S."/>
            <person name="Li R."/>
            <person name="Zhang H."/>
            <person name="Shen G."/>
            <person name="Guo B."/>
            <person name="Wei J."/>
            <person name="Xu J."/>
            <person name="St-Pierre B."/>
            <person name="Chen S."/>
            <person name="Sun C."/>
        </authorList>
    </citation>
    <scope>NUCLEOTIDE SEQUENCE [LARGE SCALE GENOMIC DNA]</scope>
</reference>
<dbReference type="Proteomes" id="UP001060085">
    <property type="component" value="Linkage Group LG03"/>
</dbReference>
<proteinExistence type="predicted"/>